<comment type="similarity">
    <text evidence="7 9">Belongs to the GAR1 family.</text>
</comment>
<evidence type="ECO:0000313" key="13">
    <source>
        <dbReference type="WBParaSite" id="SBAD_0001013001-mRNA-1"/>
    </source>
</evidence>
<name>A0A183J1N2_9BILA</name>
<comment type="subunit">
    <text evidence="9">Component of the small nucleolar ribonucleoprotein particles containing H/ACA-type snoRNAs (H/ACA snoRNPs).</text>
</comment>
<evidence type="ECO:0000256" key="5">
    <source>
        <dbReference type="ARBA" id="ARBA00023242"/>
    </source>
</evidence>
<dbReference type="GO" id="GO:0031429">
    <property type="term" value="C:box H/ACA snoRNP complex"/>
    <property type="evidence" value="ECO:0007669"/>
    <property type="project" value="TreeGrafter"/>
</dbReference>
<keyword evidence="12" id="KW-1185">Reference proteome</keyword>
<reference evidence="13" key="1">
    <citation type="submission" date="2016-06" db="UniProtKB">
        <authorList>
            <consortium name="WormBaseParasite"/>
        </authorList>
    </citation>
    <scope>IDENTIFICATION</scope>
</reference>
<dbReference type="Pfam" id="PF04410">
    <property type="entry name" value="Gar1"/>
    <property type="match status" value="1"/>
</dbReference>
<feature type="compositionally biased region" description="Gly residues" evidence="10">
    <location>
        <begin position="1"/>
        <end position="29"/>
    </location>
</feature>
<gene>
    <name evidence="11" type="ORF">SBAD_LOCUS9780</name>
</gene>
<accession>A0A183J1N2</accession>
<dbReference type="FunFam" id="2.40.10.230:FF:000001">
    <property type="entry name" value="H/ACA ribonucleoprotein complex subunit"/>
    <property type="match status" value="1"/>
</dbReference>
<protein>
    <recommendedName>
        <fullName evidence="9">H/ACA ribonucleoprotein complex subunit</fullName>
    </recommendedName>
</protein>
<dbReference type="SUPFAM" id="SSF50447">
    <property type="entry name" value="Translation proteins"/>
    <property type="match status" value="1"/>
</dbReference>
<dbReference type="InterPro" id="IPR038664">
    <property type="entry name" value="Gar1/Naf1_Cbf5-bd_sf"/>
</dbReference>
<dbReference type="AlphaFoldDB" id="A0A183J1N2"/>
<evidence type="ECO:0000313" key="11">
    <source>
        <dbReference type="EMBL" id="VDP25866.1"/>
    </source>
</evidence>
<dbReference type="GO" id="GO:0000454">
    <property type="term" value="P:snoRNA guided rRNA pseudouridine synthesis"/>
    <property type="evidence" value="ECO:0007669"/>
    <property type="project" value="TreeGrafter"/>
</dbReference>
<evidence type="ECO:0000256" key="3">
    <source>
        <dbReference type="ARBA" id="ARBA00022552"/>
    </source>
</evidence>
<dbReference type="Gene3D" id="2.40.10.230">
    <property type="entry name" value="Probable tRNA pseudouridine synthase domain"/>
    <property type="match status" value="1"/>
</dbReference>
<evidence type="ECO:0000256" key="2">
    <source>
        <dbReference type="ARBA" id="ARBA00022517"/>
    </source>
</evidence>
<reference evidence="11 12" key="2">
    <citation type="submission" date="2018-11" db="EMBL/GenBank/DDBJ databases">
        <authorList>
            <consortium name="Pathogen Informatics"/>
        </authorList>
    </citation>
    <scope>NUCLEOTIDE SEQUENCE [LARGE SCALE GENOMIC DNA]</scope>
</reference>
<dbReference type="Proteomes" id="UP000270296">
    <property type="component" value="Unassembled WGS sequence"/>
</dbReference>
<keyword evidence="2 9" id="KW-0690">Ribosome biogenesis</keyword>
<keyword evidence="3 9" id="KW-0698">rRNA processing</keyword>
<dbReference type="InterPro" id="IPR009000">
    <property type="entry name" value="Transl_B-barrel_sf"/>
</dbReference>
<sequence length="197" mass="20889">MGFGGGGRSFGRGGGGRGFGGRGRGGGGHRNFAESSGPPEHVIEFAKMTHLCQQQLVCDSVIEKVPYFNAPVYLENKEQIGKVDEIFGTMNSYSVSVTLSENMKASSFKPDDKADVALIEEEVVVEDEEALEIEDEVTVVVSGTDREAAVLGIEAEEGVALVIADAEVLVIADAEVLVTVAGLSENLMAKDIRILRA</sequence>
<comment type="subunit">
    <text evidence="8">Component of the small nucleolar ribonucleoprotein particle containing H/ACA-type snoRNAs (H/ACA snoRNPs).</text>
</comment>
<organism evidence="13">
    <name type="scientific">Soboliphyme baturini</name>
    <dbReference type="NCBI Taxonomy" id="241478"/>
    <lineage>
        <taxon>Eukaryota</taxon>
        <taxon>Metazoa</taxon>
        <taxon>Ecdysozoa</taxon>
        <taxon>Nematoda</taxon>
        <taxon>Enoplea</taxon>
        <taxon>Dorylaimia</taxon>
        <taxon>Dioctophymatida</taxon>
        <taxon>Dioctophymatoidea</taxon>
        <taxon>Soboliphymatidae</taxon>
        <taxon>Soboliphyme</taxon>
    </lineage>
</organism>
<feature type="region of interest" description="Disordered" evidence="10">
    <location>
        <begin position="1"/>
        <end position="37"/>
    </location>
</feature>
<evidence type="ECO:0000256" key="10">
    <source>
        <dbReference type="SAM" id="MobiDB-lite"/>
    </source>
</evidence>
<dbReference type="WBParaSite" id="SBAD_0001013001-mRNA-1">
    <property type="protein sequence ID" value="SBAD_0001013001-mRNA-1"/>
    <property type="gene ID" value="SBAD_0001013001"/>
</dbReference>
<evidence type="ECO:0000256" key="1">
    <source>
        <dbReference type="ARBA" id="ARBA00004604"/>
    </source>
</evidence>
<dbReference type="GO" id="GO:0034513">
    <property type="term" value="F:box H/ACA snoRNA binding"/>
    <property type="evidence" value="ECO:0007669"/>
    <property type="project" value="TreeGrafter"/>
</dbReference>
<comment type="subcellular location">
    <subcellularLocation>
        <location evidence="1 9">Nucleus</location>
        <location evidence="1 9">Nucleolus</location>
    </subcellularLocation>
</comment>
<dbReference type="PANTHER" id="PTHR23237">
    <property type="entry name" value="NUCLEOLAR PROTEIN FAMILY A MEMBER 1 SNORNP PROTEIN GAR1"/>
    <property type="match status" value="1"/>
</dbReference>
<dbReference type="EMBL" id="UZAM01013152">
    <property type="protein sequence ID" value="VDP25866.1"/>
    <property type="molecule type" value="Genomic_DNA"/>
</dbReference>
<evidence type="ECO:0000313" key="12">
    <source>
        <dbReference type="Proteomes" id="UP000270296"/>
    </source>
</evidence>
<comment type="function">
    <text evidence="9">Required for ribosome biogenesis. Part of a complex which catalyzes pseudouridylation of rRNA. This involves the isomerization of uridine such that the ribose is subsequently attached to C5, instead of the normal N1. Pseudouridine ("psi") residues may serve to stabilize the conformation of rRNAs.</text>
</comment>
<dbReference type="PANTHER" id="PTHR23237:SF6">
    <property type="entry name" value="H_ACA RIBONUCLEOPROTEIN COMPLEX SUBUNIT 1"/>
    <property type="match status" value="1"/>
</dbReference>
<evidence type="ECO:0000256" key="9">
    <source>
        <dbReference type="RuleBase" id="RU364004"/>
    </source>
</evidence>
<dbReference type="InterPro" id="IPR007504">
    <property type="entry name" value="H/ACA_rnp_Gar1/Naf1"/>
</dbReference>
<evidence type="ECO:0000256" key="8">
    <source>
        <dbReference type="ARBA" id="ARBA00066217"/>
    </source>
</evidence>
<proteinExistence type="inferred from homology"/>
<keyword evidence="6 9" id="KW-0687">Ribonucleoprotein</keyword>
<dbReference type="OrthoDB" id="2187159at2759"/>
<evidence type="ECO:0000256" key="7">
    <source>
        <dbReference type="ARBA" id="ARBA00038293"/>
    </source>
</evidence>
<keyword evidence="5 9" id="KW-0539">Nucleus</keyword>
<keyword evidence="4 9" id="KW-0694">RNA-binding</keyword>
<evidence type="ECO:0000256" key="4">
    <source>
        <dbReference type="ARBA" id="ARBA00022884"/>
    </source>
</evidence>
<evidence type="ECO:0000256" key="6">
    <source>
        <dbReference type="ARBA" id="ARBA00023274"/>
    </source>
</evidence>